<feature type="binding site" evidence="9">
    <location>
        <position position="197"/>
    </location>
    <ligand>
        <name>Zn(2+)</name>
        <dbReference type="ChEBI" id="CHEBI:29105"/>
        <label>2</label>
    </ligand>
</feature>
<dbReference type="PANTHER" id="PTHR43096:SF48">
    <property type="entry name" value="CHAPERONE PROTEIN DNAJ"/>
    <property type="match status" value="1"/>
</dbReference>
<evidence type="ECO:0000256" key="4">
    <source>
        <dbReference type="ARBA" id="ARBA00022737"/>
    </source>
</evidence>
<comment type="similarity">
    <text evidence="9">Belongs to the DnaJ family.</text>
</comment>
<keyword evidence="3 9" id="KW-0479">Metal-binding</keyword>
<evidence type="ECO:0000313" key="14">
    <source>
        <dbReference type="Proteomes" id="UP001477443"/>
    </source>
</evidence>
<keyword evidence="4 9" id="KW-0677">Repeat</keyword>
<feature type="binding site" evidence="9">
    <location>
        <position position="214"/>
    </location>
    <ligand>
        <name>Zn(2+)</name>
        <dbReference type="ChEBI" id="CHEBI:29105"/>
        <label>1</label>
    </ligand>
</feature>
<keyword evidence="2 9" id="KW-0235">DNA replication</keyword>
<dbReference type="EMBL" id="CP148067">
    <property type="protein sequence ID" value="WXL29214.1"/>
    <property type="molecule type" value="Genomic_DNA"/>
</dbReference>
<dbReference type="Gene3D" id="2.10.230.10">
    <property type="entry name" value="Heat shock protein DnaJ, cysteine-rich domain"/>
    <property type="match status" value="1"/>
</dbReference>
<feature type="binding site" evidence="9">
    <location>
        <position position="174"/>
    </location>
    <ligand>
        <name>Zn(2+)</name>
        <dbReference type="ChEBI" id="CHEBI:29105"/>
        <label>2</label>
    </ligand>
</feature>
<evidence type="ECO:0000313" key="13">
    <source>
        <dbReference type="EMBL" id="WXL29214.1"/>
    </source>
</evidence>
<comment type="caution">
    <text evidence="9">Lacks conserved residue(s) required for the propagation of feature annotation.</text>
</comment>
<organism evidence="13 14">
    <name type="scientific">Mycoplasmopsis felifaucium</name>
    <dbReference type="NCBI Taxonomy" id="35768"/>
    <lineage>
        <taxon>Bacteria</taxon>
        <taxon>Bacillati</taxon>
        <taxon>Mycoplasmatota</taxon>
        <taxon>Mycoplasmoidales</taxon>
        <taxon>Metamycoplasmataceae</taxon>
        <taxon>Mycoplasmopsis</taxon>
    </lineage>
</organism>
<feature type="domain" description="J" evidence="11">
    <location>
        <begin position="7"/>
        <end position="71"/>
    </location>
</feature>
<evidence type="ECO:0000256" key="8">
    <source>
        <dbReference type="ARBA" id="ARBA00023186"/>
    </source>
</evidence>
<dbReference type="SUPFAM" id="SSF49493">
    <property type="entry name" value="HSP40/DnaJ peptide-binding domain"/>
    <property type="match status" value="2"/>
</dbReference>
<comment type="domain">
    <text evidence="9">The J domain is necessary and sufficient to stimulate DnaK ATPase activity. Zinc center 1 plays an important role in the autonomous, DnaK-independent chaperone activity of DnaJ. Zinc center 2 is essential for interaction with DnaK and for DnaJ activity.</text>
</comment>
<evidence type="ECO:0000256" key="10">
    <source>
        <dbReference type="PROSITE-ProRule" id="PRU00546"/>
    </source>
</evidence>
<sequence length="376" mass="41580">MSNSEKDYYKILGVSKTATEQEIKTAYRKLAMKYHPDKLKDGTSDQKMQELNQAYEVLSDPTKRANYDKYGTDNPKMGGFNMNMGDFGDVGGFGFNFQDIISDIFGGFGGARGSRRGSATTKARGADLLNNITVDFEDIVKGTVHKEKLYKWVICEKCQGLGAQKEDIKTCSECHGTGHEKVRRKTPFGITEMIGECSKCHGAGTTITKVCSECQGKQYLKVDKNVNVIISPGAKDGDKIKLDGFGEKGINGGPVGDMYVVIHVRPHKYFKREGLDVILNPFPVSFIDIVKEKTITVPTPNGDQTYTLKRSFNNGQIIRLKGHGLTNKTGQKGDLIIKLEVVIPELSKGDFDALANSICDVKDKTNEMYVKEVNKN</sequence>
<keyword evidence="6 9" id="KW-0862">Zinc</keyword>
<dbReference type="InterPro" id="IPR012724">
    <property type="entry name" value="DnaJ"/>
</dbReference>
<dbReference type="PRINTS" id="PR00625">
    <property type="entry name" value="JDOMAIN"/>
</dbReference>
<comment type="cofactor">
    <cofactor evidence="9">
        <name>Zn(2+)</name>
        <dbReference type="ChEBI" id="CHEBI:29105"/>
    </cofactor>
    <text evidence="9">Binds 2 Zn(2+) ions per monomer.</text>
</comment>
<evidence type="ECO:0000256" key="2">
    <source>
        <dbReference type="ARBA" id="ARBA00022705"/>
    </source>
</evidence>
<dbReference type="Pfam" id="PF01556">
    <property type="entry name" value="DnaJ_C"/>
    <property type="match status" value="1"/>
</dbReference>
<evidence type="ECO:0000256" key="5">
    <source>
        <dbReference type="ARBA" id="ARBA00022771"/>
    </source>
</evidence>
<feature type="binding site" evidence="9">
    <location>
        <position position="211"/>
    </location>
    <ligand>
        <name>Zn(2+)</name>
        <dbReference type="ChEBI" id="CHEBI:29105"/>
        <label>1</label>
    </ligand>
</feature>
<accession>A0ABZ2RVS7</accession>
<evidence type="ECO:0000256" key="1">
    <source>
        <dbReference type="ARBA" id="ARBA00022490"/>
    </source>
</evidence>
<gene>
    <name evidence="9" type="primary">dnaJ</name>
    <name evidence="13" type="ORF">WG617_01000</name>
</gene>
<reference evidence="13" key="1">
    <citation type="submission" date="2024-03" db="EMBL/GenBank/DDBJ databases">
        <title>Complete genome sequence of Mycoplasma felifaucium Z921 isolated from the trachea of a cheetah.</title>
        <authorList>
            <person name="Spergser J."/>
        </authorList>
    </citation>
    <scope>NUCLEOTIDE SEQUENCE [LARGE SCALE GENOMIC DNA]</scope>
    <source>
        <strain evidence="13">Z921</strain>
    </source>
</reference>
<dbReference type="SMART" id="SM00271">
    <property type="entry name" value="DnaJ"/>
    <property type="match status" value="1"/>
</dbReference>
<dbReference type="InterPro" id="IPR036869">
    <property type="entry name" value="J_dom_sf"/>
</dbReference>
<dbReference type="Pfam" id="PF00684">
    <property type="entry name" value="DnaJ_CXXCXGXG"/>
    <property type="match status" value="1"/>
</dbReference>
<evidence type="ECO:0000256" key="9">
    <source>
        <dbReference type="HAMAP-Rule" id="MF_01152"/>
    </source>
</evidence>
<dbReference type="InterPro" id="IPR036410">
    <property type="entry name" value="HSP_DnaJ_Cys-rich_dom_sf"/>
</dbReference>
<dbReference type="InterPro" id="IPR008971">
    <property type="entry name" value="HSP40/DnaJ_pept-bd"/>
</dbReference>
<dbReference type="HAMAP" id="MF_01152">
    <property type="entry name" value="DnaJ"/>
    <property type="match status" value="1"/>
</dbReference>
<protein>
    <recommendedName>
        <fullName evidence="9">Chaperone protein DnaJ</fullName>
    </recommendedName>
</protein>
<evidence type="ECO:0000259" key="12">
    <source>
        <dbReference type="PROSITE" id="PS51188"/>
    </source>
</evidence>
<name>A0ABZ2RVS7_9BACT</name>
<feature type="domain" description="CR-type" evidence="12">
    <location>
        <begin position="142"/>
        <end position="223"/>
    </location>
</feature>
<feature type="zinc finger region" description="CR-type" evidence="10">
    <location>
        <begin position="142"/>
        <end position="223"/>
    </location>
</feature>
<keyword evidence="14" id="KW-1185">Reference proteome</keyword>
<feature type="binding site" evidence="9">
    <location>
        <position position="171"/>
    </location>
    <ligand>
        <name>Zn(2+)</name>
        <dbReference type="ChEBI" id="CHEBI:29105"/>
        <label>2</label>
    </ligand>
</feature>
<evidence type="ECO:0000256" key="6">
    <source>
        <dbReference type="ARBA" id="ARBA00022833"/>
    </source>
</evidence>
<dbReference type="InterPro" id="IPR002939">
    <property type="entry name" value="DnaJ_C"/>
</dbReference>
<dbReference type="PANTHER" id="PTHR43096">
    <property type="entry name" value="DNAJ HOMOLOG 1, MITOCHONDRIAL-RELATED"/>
    <property type="match status" value="1"/>
</dbReference>
<dbReference type="Gene3D" id="2.60.260.20">
    <property type="entry name" value="Urease metallochaperone UreE, N-terminal domain"/>
    <property type="match status" value="2"/>
</dbReference>
<dbReference type="PROSITE" id="PS51188">
    <property type="entry name" value="ZF_CR"/>
    <property type="match status" value="1"/>
</dbReference>
<feature type="binding site" evidence="9">
    <location>
        <position position="200"/>
    </location>
    <ligand>
        <name>Zn(2+)</name>
        <dbReference type="ChEBI" id="CHEBI:29105"/>
        <label>2</label>
    </ligand>
</feature>
<dbReference type="SUPFAM" id="SSF46565">
    <property type="entry name" value="Chaperone J-domain"/>
    <property type="match status" value="1"/>
</dbReference>
<comment type="function">
    <text evidence="9">Participates actively in the response to hyperosmotic and heat shock by preventing the aggregation of stress-denatured proteins and by disaggregating proteins, also in an autonomous, DnaK-independent fashion. Unfolded proteins bind initially to DnaJ; upon interaction with the DnaJ-bound protein, DnaK hydrolyzes its bound ATP, resulting in the formation of a stable complex. GrpE releases ADP from DnaK; ATP binding to DnaK triggers the release of the substrate protein, thus completing the reaction cycle. Several rounds of ATP-dependent interactions between DnaJ, DnaK and GrpE are required for fully efficient folding. Also involved, together with DnaK and GrpE, in the DNA replication of plasmids through activation of initiation proteins.</text>
</comment>
<comment type="subunit">
    <text evidence="9">Homodimer.</text>
</comment>
<dbReference type="InterPro" id="IPR001305">
    <property type="entry name" value="HSP_DnaJ_Cys-rich_dom"/>
</dbReference>
<dbReference type="CDD" id="cd10747">
    <property type="entry name" value="DnaJ_C"/>
    <property type="match status" value="1"/>
</dbReference>
<dbReference type="SUPFAM" id="SSF57938">
    <property type="entry name" value="DnaJ/Hsp40 cysteine-rich domain"/>
    <property type="match status" value="1"/>
</dbReference>
<keyword evidence="1 9" id="KW-0963">Cytoplasm</keyword>
<dbReference type="CDD" id="cd10719">
    <property type="entry name" value="DnaJ_zf"/>
    <property type="match status" value="1"/>
</dbReference>
<dbReference type="PROSITE" id="PS50076">
    <property type="entry name" value="DNAJ_2"/>
    <property type="match status" value="1"/>
</dbReference>
<feature type="binding site" evidence="9">
    <location>
        <position position="155"/>
    </location>
    <ligand>
        <name>Zn(2+)</name>
        <dbReference type="ChEBI" id="CHEBI:29105"/>
        <label>1</label>
    </ligand>
</feature>
<evidence type="ECO:0000259" key="11">
    <source>
        <dbReference type="PROSITE" id="PS50076"/>
    </source>
</evidence>
<proteinExistence type="inferred from homology"/>
<dbReference type="InterPro" id="IPR001623">
    <property type="entry name" value="DnaJ_domain"/>
</dbReference>
<keyword evidence="7 9" id="KW-0346">Stress response</keyword>
<evidence type="ECO:0000256" key="3">
    <source>
        <dbReference type="ARBA" id="ARBA00022723"/>
    </source>
</evidence>
<comment type="subcellular location">
    <subcellularLocation>
        <location evidence="9">Cytoplasm</location>
    </subcellularLocation>
</comment>
<dbReference type="CDD" id="cd06257">
    <property type="entry name" value="DnaJ"/>
    <property type="match status" value="1"/>
</dbReference>
<keyword evidence="8 9" id="KW-0143">Chaperone</keyword>
<evidence type="ECO:0000256" key="7">
    <source>
        <dbReference type="ARBA" id="ARBA00023016"/>
    </source>
</evidence>
<feature type="binding site" evidence="9">
    <location>
        <position position="158"/>
    </location>
    <ligand>
        <name>Zn(2+)</name>
        <dbReference type="ChEBI" id="CHEBI:29105"/>
        <label>1</label>
    </ligand>
</feature>
<dbReference type="Proteomes" id="UP001477443">
    <property type="component" value="Chromosome"/>
</dbReference>
<keyword evidence="5 9" id="KW-0863">Zinc-finger</keyword>
<dbReference type="Pfam" id="PF00226">
    <property type="entry name" value="DnaJ"/>
    <property type="match status" value="1"/>
</dbReference>
<dbReference type="RefSeq" id="WP_027334968.1">
    <property type="nucleotide sequence ID" value="NZ_CP148067.1"/>
</dbReference>
<dbReference type="Gene3D" id="1.10.287.110">
    <property type="entry name" value="DnaJ domain"/>
    <property type="match status" value="1"/>
</dbReference>